<evidence type="ECO:0000313" key="3">
    <source>
        <dbReference type="Proteomes" id="UP000092154"/>
    </source>
</evidence>
<evidence type="ECO:0008006" key="4">
    <source>
        <dbReference type="Google" id="ProtNLM"/>
    </source>
</evidence>
<keyword evidence="3" id="KW-1185">Reference proteome</keyword>
<sequence>MILGNVPSVLVIQTDAVSAIVYVVSQWIAVIVNVMLGVILIARLHVMYQQSRRMLVFLVVIFSAVQISSGVMIAFVNSHMTWENFILSDNQICGRDGGKQLMIFMTWILGIVWEVIALCLAAWIAVKHFRELRRLRPSRGSTMEDCFTVLIKTHMFYFASFIAVSSLELIAQEVPAIFDWNSAASVIYSVIFQIAEVVQMFVLGPRLILGLREYHAKLVANSDAASGMSSIAFQERIHISTSNGV</sequence>
<evidence type="ECO:0000313" key="2">
    <source>
        <dbReference type="EMBL" id="OAX34258.1"/>
    </source>
</evidence>
<feature type="transmembrane region" description="Helical" evidence="1">
    <location>
        <begin position="20"/>
        <end position="42"/>
    </location>
</feature>
<feature type="transmembrane region" description="Helical" evidence="1">
    <location>
        <begin position="147"/>
        <end position="167"/>
    </location>
</feature>
<accession>A0A1B7MNT5</accession>
<protein>
    <recommendedName>
        <fullName evidence="4">G-protein coupled receptors family 1 profile domain-containing protein</fullName>
    </recommendedName>
</protein>
<feature type="transmembrane region" description="Helical" evidence="1">
    <location>
        <begin position="187"/>
        <end position="209"/>
    </location>
</feature>
<keyword evidence="1" id="KW-1133">Transmembrane helix</keyword>
<name>A0A1B7MNT5_9AGAM</name>
<dbReference type="AlphaFoldDB" id="A0A1B7MNT5"/>
<feature type="transmembrane region" description="Helical" evidence="1">
    <location>
        <begin position="54"/>
        <end position="76"/>
    </location>
</feature>
<reference evidence="2 3" key="1">
    <citation type="submission" date="2016-06" db="EMBL/GenBank/DDBJ databases">
        <title>Comparative genomics of the ectomycorrhizal sister species Rhizopogon vinicolor and Rhizopogon vesiculosus (Basidiomycota: Boletales) reveals a divergence of the mating type B locus.</title>
        <authorList>
            <consortium name="DOE Joint Genome Institute"/>
            <person name="Mujic A.B."/>
            <person name="Kuo A."/>
            <person name="Tritt A."/>
            <person name="Lipzen A."/>
            <person name="Chen C."/>
            <person name="Johnson J."/>
            <person name="Sharma A."/>
            <person name="Barry K."/>
            <person name="Grigoriev I.V."/>
            <person name="Spatafora J.W."/>
        </authorList>
    </citation>
    <scope>NUCLEOTIDE SEQUENCE [LARGE SCALE GENOMIC DNA]</scope>
    <source>
        <strain evidence="2 3">AM-OR11-026</strain>
    </source>
</reference>
<dbReference type="OrthoDB" id="2650825at2759"/>
<organism evidence="2 3">
    <name type="scientific">Rhizopogon vinicolor AM-OR11-026</name>
    <dbReference type="NCBI Taxonomy" id="1314800"/>
    <lineage>
        <taxon>Eukaryota</taxon>
        <taxon>Fungi</taxon>
        <taxon>Dikarya</taxon>
        <taxon>Basidiomycota</taxon>
        <taxon>Agaricomycotina</taxon>
        <taxon>Agaricomycetes</taxon>
        <taxon>Agaricomycetidae</taxon>
        <taxon>Boletales</taxon>
        <taxon>Suillineae</taxon>
        <taxon>Rhizopogonaceae</taxon>
        <taxon>Rhizopogon</taxon>
    </lineage>
</organism>
<dbReference type="Proteomes" id="UP000092154">
    <property type="component" value="Unassembled WGS sequence"/>
</dbReference>
<keyword evidence="1" id="KW-0472">Membrane</keyword>
<proteinExistence type="predicted"/>
<keyword evidence="1" id="KW-0812">Transmembrane</keyword>
<gene>
    <name evidence="2" type="ORF">K503DRAFT_869038</name>
</gene>
<dbReference type="InParanoid" id="A0A1B7MNT5"/>
<dbReference type="EMBL" id="KV448636">
    <property type="protein sequence ID" value="OAX34258.1"/>
    <property type="molecule type" value="Genomic_DNA"/>
</dbReference>
<evidence type="ECO:0000256" key="1">
    <source>
        <dbReference type="SAM" id="Phobius"/>
    </source>
</evidence>
<feature type="transmembrane region" description="Helical" evidence="1">
    <location>
        <begin position="104"/>
        <end position="126"/>
    </location>
</feature>